<reference evidence="4" key="2">
    <citation type="submission" date="2018-03" db="EMBL/GenBank/DDBJ databases">
        <authorList>
            <person name="Naushad S."/>
        </authorList>
    </citation>
    <scope>NUCLEOTIDE SEQUENCE</scope>
    <source>
        <strain evidence="4">SNUC 505</strain>
    </source>
</reference>
<proteinExistence type="predicted"/>
<evidence type="ECO:0000313" key="5">
    <source>
        <dbReference type="Proteomes" id="UP000242704"/>
    </source>
</evidence>
<protein>
    <recommendedName>
        <fullName evidence="7">Lipoprotein</fullName>
    </recommendedName>
</protein>
<accession>A0AAE5SZX8</accession>
<gene>
    <name evidence="4" type="ORF">BU653_07375</name>
    <name evidence="3" type="ORF">RCF65_08675</name>
</gene>
<dbReference type="Proteomes" id="UP000242704">
    <property type="component" value="Unassembled WGS sequence"/>
</dbReference>
<name>A0AAE5SZX8_STACR</name>
<evidence type="ECO:0008006" key="7">
    <source>
        <dbReference type="Google" id="ProtNLM"/>
    </source>
</evidence>
<feature type="chain" id="PRO_5043280306" description="Lipoprotein" evidence="2">
    <location>
        <begin position="20"/>
        <end position="220"/>
    </location>
</feature>
<sequence length="220" mass="24475">MKKWLASFMALSLILAACGQTDDDETKKNDSSSSKTEQHPSKDHSKTKDSKDKTTNEKATSQEDENQATSDSSGHQETKQSNSSSPQSTQDNQNMNRTEQHQSNSNASNQENTQQGQSYVAPYHGQNVVPVAQNLAQNPVNQQQALKQLPNFQTSLDVAQKEVTALNGQQNPYNDYAIQGEGEKYHYIFSFLNQSQPGTYMIVTVDQSGNPRIIDPAYRQ</sequence>
<dbReference type="RefSeq" id="WP_105965493.1">
    <property type="nucleotide sequence ID" value="NZ_JAHCNX010000003.1"/>
</dbReference>
<dbReference type="AlphaFoldDB" id="A0AAE5SZX8"/>
<evidence type="ECO:0000313" key="3">
    <source>
        <dbReference type="EMBL" id="MDQ7176060.1"/>
    </source>
</evidence>
<comment type="caution">
    <text evidence="4">The sequence shown here is derived from an EMBL/GenBank/DDBJ whole genome shotgun (WGS) entry which is preliminary data.</text>
</comment>
<reference evidence="4 5" key="1">
    <citation type="journal article" date="2016" name="Front. Microbiol.">
        <title>Comprehensive Phylogenetic Analysis of Bovine Non-aureus Staphylococci Species Based on Whole-Genome Sequencing.</title>
        <authorList>
            <person name="Naushad S."/>
            <person name="Barkema H.W."/>
            <person name="Luby C."/>
            <person name="Condas L.A."/>
            <person name="Nobrega D.B."/>
            <person name="Carson D.A."/>
            <person name="De Buck J."/>
        </authorList>
    </citation>
    <scope>NUCLEOTIDE SEQUENCE [LARGE SCALE GENOMIC DNA]</scope>
    <source>
        <strain evidence="4 5">SNUC 505</strain>
    </source>
</reference>
<dbReference type="Proteomes" id="UP001240157">
    <property type="component" value="Unassembled WGS sequence"/>
</dbReference>
<evidence type="ECO:0000313" key="4">
    <source>
        <dbReference type="EMBL" id="PTG13525.1"/>
    </source>
</evidence>
<feature type="region of interest" description="Disordered" evidence="1">
    <location>
        <begin position="18"/>
        <end position="115"/>
    </location>
</feature>
<dbReference type="PROSITE" id="PS51257">
    <property type="entry name" value="PROKAR_LIPOPROTEIN"/>
    <property type="match status" value="1"/>
</dbReference>
<feature type="signal peptide" evidence="2">
    <location>
        <begin position="1"/>
        <end position="19"/>
    </location>
</feature>
<dbReference type="EMBL" id="JAVGJF010000059">
    <property type="protein sequence ID" value="MDQ7176060.1"/>
    <property type="molecule type" value="Genomic_DNA"/>
</dbReference>
<feature type="compositionally biased region" description="Polar residues" evidence="1">
    <location>
        <begin position="67"/>
        <end position="115"/>
    </location>
</feature>
<keyword evidence="2" id="KW-0732">Signal</keyword>
<evidence type="ECO:0000256" key="2">
    <source>
        <dbReference type="SAM" id="SignalP"/>
    </source>
</evidence>
<evidence type="ECO:0000256" key="1">
    <source>
        <dbReference type="SAM" id="MobiDB-lite"/>
    </source>
</evidence>
<reference evidence="3 6" key="3">
    <citation type="submission" date="2023-08" db="EMBL/GenBank/DDBJ databases">
        <title>Whole genome sequencing of Staphylococcus chromogenes NNSch 2386.</title>
        <authorList>
            <person name="Kropotov V.S."/>
            <person name="Boriskina E.V."/>
            <person name="Gordinskaya N.A."/>
            <person name="Shkurkina I.S."/>
            <person name="Kryazhev D.V."/>
            <person name="Alekseeva A.E."/>
            <person name="Makhova M.A."/>
        </authorList>
    </citation>
    <scope>NUCLEOTIDE SEQUENCE [LARGE SCALE GENOMIC DNA]</scope>
    <source>
        <strain evidence="3 6">NNSch 2386</strain>
    </source>
</reference>
<evidence type="ECO:0000313" key="6">
    <source>
        <dbReference type="Proteomes" id="UP001240157"/>
    </source>
</evidence>
<feature type="compositionally biased region" description="Basic and acidic residues" evidence="1">
    <location>
        <begin position="25"/>
        <end position="56"/>
    </location>
</feature>
<organism evidence="4 5">
    <name type="scientific">Staphylococcus chromogenes</name>
    <name type="common">Staphylococcus hyicus subsp. chromogenes</name>
    <dbReference type="NCBI Taxonomy" id="46126"/>
    <lineage>
        <taxon>Bacteria</taxon>
        <taxon>Bacillati</taxon>
        <taxon>Bacillota</taxon>
        <taxon>Bacilli</taxon>
        <taxon>Bacillales</taxon>
        <taxon>Staphylococcaceae</taxon>
        <taxon>Staphylococcus</taxon>
    </lineage>
</organism>
<dbReference type="EMBL" id="PZBZ01000035">
    <property type="protein sequence ID" value="PTG13525.1"/>
    <property type="molecule type" value="Genomic_DNA"/>
</dbReference>